<comment type="caution">
    <text evidence="1">The sequence shown here is derived from an EMBL/GenBank/DDBJ whole genome shotgun (WGS) entry which is preliminary data.</text>
</comment>
<organism evidence="1 2">
    <name type="scientific">Kipferlia bialata</name>
    <dbReference type="NCBI Taxonomy" id="797122"/>
    <lineage>
        <taxon>Eukaryota</taxon>
        <taxon>Metamonada</taxon>
        <taxon>Carpediemonas-like organisms</taxon>
        <taxon>Kipferlia</taxon>
    </lineage>
</organism>
<protein>
    <submittedName>
        <fullName evidence="1">Uncharacterized protein</fullName>
    </submittedName>
</protein>
<evidence type="ECO:0000313" key="2">
    <source>
        <dbReference type="Proteomes" id="UP000265618"/>
    </source>
</evidence>
<evidence type="ECO:0000313" key="1">
    <source>
        <dbReference type="EMBL" id="GIQ80274.1"/>
    </source>
</evidence>
<reference evidence="1 2" key="1">
    <citation type="journal article" date="2018" name="PLoS ONE">
        <title>The draft genome of Kipferlia bialata reveals reductive genome evolution in fornicate parasites.</title>
        <authorList>
            <person name="Tanifuji G."/>
            <person name="Takabayashi S."/>
            <person name="Kume K."/>
            <person name="Takagi M."/>
            <person name="Nakayama T."/>
            <person name="Kamikawa R."/>
            <person name="Inagaki Y."/>
            <person name="Hashimoto T."/>
        </authorList>
    </citation>
    <scope>NUCLEOTIDE SEQUENCE [LARGE SCALE GENOMIC DNA]</scope>
    <source>
        <strain evidence="1">NY0173</strain>
    </source>
</reference>
<gene>
    <name evidence="1" type="ORF">KIPB_001048</name>
</gene>
<dbReference type="AlphaFoldDB" id="A0A9K3CNE4"/>
<sequence length="83" mass="9716">MFCESERMGVVTAIPSVPDWVWNEEAAIRRFPHLYWVITHEEEFCALPESTKAEVERRSVVEFAVFDQGLKRARSQYSGDKCY</sequence>
<proteinExistence type="predicted"/>
<dbReference type="EMBL" id="BDIP01000136">
    <property type="protein sequence ID" value="GIQ80274.1"/>
    <property type="molecule type" value="Genomic_DNA"/>
</dbReference>
<accession>A0A9K3CNE4</accession>
<dbReference type="Proteomes" id="UP000265618">
    <property type="component" value="Unassembled WGS sequence"/>
</dbReference>
<keyword evidence="2" id="KW-1185">Reference proteome</keyword>
<name>A0A9K3CNE4_9EUKA</name>